<evidence type="ECO:0000313" key="1">
    <source>
        <dbReference type="EMBL" id="KAG4304946.1"/>
    </source>
</evidence>
<evidence type="ECO:0000313" key="2">
    <source>
        <dbReference type="Proteomes" id="UP000768646"/>
    </source>
</evidence>
<protein>
    <submittedName>
        <fullName evidence="1">Uncharacterized protein</fullName>
    </submittedName>
</protein>
<dbReference type="Proteomes" id="UP000768646">
    <property type="component" value="Unassembled WGS sequence"/>
</dbReference>
<gene>
    <name evidence="1" type="ORF">PORY_001621</name>
</gene>
<reference evidence="1 2" key="1">
    <citation type="journal article" date="2021" name="Commun. Biol.">
        <title>Genomic insights into the host specific adaptation of the Pneumocystis genus.</title>
        <authorList>
            <person name="Cisse O.H."/>
            <person name="Ma L."/>
            <person name="Dekker J.P."/>
            <person name="Khil P.P."/>
            <person name="Youn J.-H."/>
            <person name="Brenchley J.M."/>
            <person name="Blair R."/>
            <person name="Pahar B."/>
            <person name="Chabe M."/>
            <person name="Van Rompay K.K.A."/>
            <person name="Keesler R."/>
            <person name="Sukura A."/>
            <person name="Hirsch V."/>
            <person name="Kutty G."/>
            <person name="Liu Y."/>
            <person name="Peng L."/>
            <person name="Chen J."/>
            <person name="Song J."/>
            <person name="Weissenbacher-Lang C."/>
            <person name="Xu J."/>
            <person name="Upham N.S."/>
            <person name="Stajich J.E."/>
            <person name="Cuomo C.A."/>
            <person name="Cushion M.T."/>
            <person name="Kovacs J.A."/>
        </authorList>
    </citation>
    <scope>NUCLEOTIDE SEQUENCE [LARGE SCALE GENOMIC DNA]</scope>
    <source>
        <strain evidence="1 2">RABM</strain>
    </source>
</reference>
<organism evidence="1 2">
    <name type="scientific">Pneumocystis oryctolagi</name>
    <dbReference type="NCBI Taxonomy" id="42067"/>
    <lineage>
        <taxon>Eukaryota</taxon>
        <taxon>Fungi</taxon>
        <taxon>Dikarya</taxon>
        <taxon>Ascomycota</taxon>
        <taxon>Taphrinomycotina</taxon>
        <taxon>Pneumocystomycetes</taxon>
        <taxon>Pneumocystaceae</taxon>
        <taxon>Pneumocystis</taxon>
    </lineage>
</organism>
<name>A0ACB7CBL5_9ASCO</name>
<dbReference type="EMBL" id="JABTEG010000005">
    <property type="protein sequence ID" value="KAG4304946.1"/>
    <property type="molecule type" value="Genomic_DNA"/>
</dbReference>
<proteinExistence type="predicted"/>
<sequence>MKNKEHQLKPFYVYNIPEELLSTLVEEKNKVHILSEEINKSNCELDKEILLKCSVCKEIEFDSQEEYRVHVRTDWHRLNLKRKTADMPVMDFKEFEEALEDLTESISGSDSESKSSEVDDIDDLFKSKTPPIQEDIIQPQKPKDPIVWTSTELNKSIHIGFYRCLFDYNDSQTFISTLCQNQLNTNTKDRIIALIMVGGGNFAGMIVSLHPKNNNNNKSYFRMDELNILHHKTFHRYTTRRKQGGSQNACDSGRGMPISAGSNLRRYNEAALQTEIRQLLASWKPALDESEMIFIKASGKLNHKILFGYENSVLSVTDKRLKKIPFTTHRATKNELIRCFNELTIAKIVEVCIEETKSFSQIQVTNTVNISKTIKVDKMFELQKKNTSKIIILIKEGDPQKLIDYIENNSLSYDFEFQPISLYQHTSTPLHLSSSLSLSLIVIALLEKGANPTIRNGNGKTPYEIAGDKITQYSFRLCRFKLGEDMWDWRLAHVPSALTEDEIKKRQEQSKELKIKELQQEKLRRENELKKLIQNNTQQNEDSEKNKNKPIVPLSIGKILQDQRNLSPDLQKRIEREKRARAAEERIKKMTQINKN</sequence>
<comment type="caution">
    <text evidence="1">The sequence shown here is derived from an EMBL/GenBank/DDBJ whole genome shotgun (WGS) entry which is preliminary data.</text>
</comment>
<accession>A0ACB7CBL5</accession>
<keyword evidence="2" id="KW-1185">Reference proteome</keyword>